<reference evidence="4" key="1">
    <citation type="journal article" date="2019" name="Int. J. Syst. Evol. Microbiol.">
        <title>The Global Catalogue of Microorganisms (GCM) 10K type strain sequencing project: providing services to taxonomists for standard genome sequencing and annotation.</title>
        <authorList>
            <consortium name="The Broad Institute Genomics Platform"/>
            <consortium name="The Broad Institute Genome Sequencing Center for Infectious Disease"/>
            <person name="Wu L."/>
            <person name="Ma J."/>
        </authorList>
    </citation>
    <scope>NUCLEOTIDE SEQUENCE [LARGE SCALE GENOMIC DNA]</scope>
    <source>
        <strain evidence="4">JCM 16603</strain>
    </source>
</reference>
<evidence type="ECO:0000256" key="1">
    <source>
        <dbReference type="SAM" id="MobiDB-lite"/>
    </source>
</evidence>
<name>A0ABP7RET6_9SPHN</name>
<protein>
    <recommendedName>
        <fullName evidence="2">Ice-binding protein C-terminal domain-containing protein</fullName>
    </recommendedName>
</protein>
<dbReference type="Pfam" id="PF07589">
    <property type="entry name" value="PEP-CTERM"/>
    <property type="match status" value="1"/>
</dbReference>
<dbReference type="Proteomes" id="UP001501310">
    <property type="component" value="Unassembled WGS sequence"/>
</dbReference>
<feature type="compositionally biased region" description="Basic and acidic residues" evidence="1">
    <location>
        <begin position="46"/>
        <end position="56"/>
    </location>
</feature>
<accession>A0ABP7RET6</accession>
<evidence type="ECO:0000313" key="4">
    <source>
        <dbReference type="Proteomes" id="UP001501310"/>
    </source>
</evidence>
<organism evidence="3 4">
    <name type="scientific">Sphingomonas humi</name>
    <dbReference type="NCBI Taxonomy" id="335630"/>
    <lineage>
        <taxon>Bacteria</taxon>
        <taxon>Pseudomonadati</taxon>
        <taxon>Pseudomonadota</taxon>
        <taxon>Alphaproteobacteria</taxon>
        <taxon>Sphingomonadales</taxon>
        <taxon>Sphingomonadaceae</taxon>
        <taxon>Sphingomonas</taxon>
    </lineage>
</organism>
<comment type="caution">
    <text evidence="3">The sequence shown here is derived from an EMBL/GenBank/DDBJ whole genome shotgun (WGS) entry which is preliminary data.</text>
</comment>
<feature type="region of interest" description="Disordered" evidence="1">
    <location>
        <begin position="31"/>
        <end position="62"/>
    </location>
</feature>
<gene>
    <name evidence="3" type="ORF">GCM10022211_01750</name>
</gene>
<dbReference type="InterPro" id="IPR013424">
    <property type="entry name" value="Ice-binding_C"/>
</dbReference>
<dbReference type="NCBIfam" id="TIGR02595">
    <property type="entry name" value="PEP_CTERM"/>
    <property type="match status" value="1"/>
</dbReference>
<feature type="domain" description="Ice-binding protein C-terminal" evidence="2">
    <location>
        <begin position="128"/>
        <end position="154"/>
    </location>
</feature>
<sequence length="161" mass="16728">MLAALKPNGFDLGQFASASSLLALLDARSPGERSGGALAQTKNKPHRAETPTERTARNVTPPTPALEEFAKVVIPAEPVPFVVDATPPDTLPFTLPPVGTTSIGGSSSGQVTSFAPQIGGSSVPIRSAVPEPGTWLMMLMGFGMVGTAMSRQRRRSTKAMA</sequence>
<evidence type="ECO:0000313" key="3">
    <source>
        <dbReference type="EMBL" id="GAA3996457.1"/>
    </source>
</evidence>
<proteinExistence type="predicted"/>
<dbReference type="NCBIfam" id="NF035944">
    <property type="entry name" value="PEPxxWA-CTERM"/>
    <property type="match status" value="1"/>
</dbReference>
<keyword evidence="4" id="KW-1185">Reference proteome</keyword>
<evidence type="ECO:0000259" key="2">
    <source>
        <dbReference type="Pfam" id="PF07589"/>
    </source>
</evidence>
<dbReference type="EMBL" id="BAAAZD010000001">
    <property type="protein sequence ID" value="GAA3996457.1"/>
    <property type="molecule type" value="Genomic_DNA"/>
</dbReference>